<name>A0A2H0BIP7_9BACT</name>
<comment type="caution">
    <text evidence="2">The sequence shown here is derived from an EMBL/GenBank/DDBJ whole genome shotgun (WGS) entry which is preliminary data.</text>
</comment>
<organism evidence="2 3">
    <name type="scientific">Candidatus Woesebacteria bacterium CG22_combo_CG10-13_8_21_14_all_39_10</name>
    <dbReference type="NCBI Taxonomy" id="1975059"/>
    <lineage>
        <taxon>Bacteria</taxon>
        <taxon>Candidatus Woeseibacteriota</taxon>
    </lineage>
</organism>
<feature type="transmembrane region" description="Helical" evidence="1">
    <location>
        <begin position="15"/>
        <end position="35"/>
    </location>
</feature>
<evidence type="ECO:0000313" key="3">
    <source>
        <dbReference type="Proteomes" id="UP000229847"/>
    </source>
</evidence>
<feature type="transmembrane region" description="Helical" evidence="1">
    <location>
        <begin position="47"/>
        <end position="67"/>
    </location>
</feature>
<gene>
    <name evidence="2" type="ORF">COX03_02535</name>
</gene>
<protein>
    <submittedName>
        <fullName evidence="2">Uncharacterized protein</fullName>
    </submittedName>
</protein>
<proteinExistence type="predicted"/>
<keyword evidence="1" id="KW-0812">Transmembrane</keyword>
<evidence type="ECO:0000256" key="1">
    <source>
        <dbReference type="SAM" id="Phobius"/>
    </source>
</evidence>
<keyword evidence="1" id="KW-1133">Transmembrane helix</keyword>
<dbReference type="EMBL" id="PCSW01000077">
    <property type="protein sequence ID" value="PIP57545.1"/>
    <property type="molecule type" value="Genomic_DNA"/>
</dbReference>
<accession>A0A2H0BIP7</accession>
<evidence type="ECO:0000313" key="2">
    <source>
        <dbReference type="EMBL" id="PIP57545.1"/>
    </source>
</evidence>
<keyword evidence="1" id="KW-0472">Membrane</keyword>
<dbReference type="AlphaFoldDB" id="A0A2H0BIP7"/>
<reference evidence="2 3" key="1">
    <citation type="submission" date="2017-09" db="EMBL/GenBank/DDBJ databases">
        <title>Depth-based differentiation of microbial function through sediment-hosted aquifers and enrichment of novel symbionts in the deep terrestrial subsurface.</title>
        <authorList>
            <person name="Probst A.J."/>
            <person name="Ladd B."/>
            <person name="Jarett J.K."/>
            <person name="Geller-Mcgrath D.E."/>
            <person name="Sieber C.M."/>
            <person name="Emerson J.B."/>
            <person name="Anantharaman K."/>
            <person name="Thomas B.C."/>
            <person name="Malmstrom R."/>
            <person name="Stieglmeier M."/>
            <person name="Klingl A."/>
            <person name="Woyke T."/>
            <person name="Ryan C.M."/>
            <person name="Banfield J.F."/>
        </authorList>
    </citation>
    <scope>NUCLEOTIDE SEQUENCE [LARGE SCALE GENOMIC DNA]</scope>
    <source>
        <strain evidence="2">CG22_combo_CG10-13_8_21_14_all_39_10</strain>
    </source>
</reference>
<sequence length="147" mass="16229">MFNFDLGKFSFSSSYIQAGVVVVLLFILILMLAQLRRYFVDSSVKGSLFGLFFGFLLALILEGFLIIGGKTAITQVLGWKEAPKPIANLLEIGRDELVQVLGEQAEVRIPDAVAKLNPTFNDAVVFFQSLNPSEAQKLKNFICKPSP</sequence>
<dbReference type="Proteomes" id="UP000229847">
    <property type="component" value="Unassembled WGS sequence"/>
</dbReference>